<sequence>MKRRYWALLLGFQVLVLLALAGSHYWIIDQGTTIRLQTLPIDPRNLFMGDYVALGYPFSEVDLQEMPNDLITEEASEDEAEALSGTSVYALLTPQNGLHQAIGIYRNPPALADDQVLLRGKIVYAFRRPPGPPENPETWAFEKKPEADVPLHRFIRVNYGLESFYVPEGTGGEYEERIRQTGNVIAEAKVWKGRAVLTDLVP</sequence>
<dbReference type="InterPro" id="IPR025833">
    <property type="entry name" value="GDYXXLXY"/>
</dbReference>
<dbReference type="EMBL" id="SLXT01000008">
    <property type="protein sequence ID" value="TCP64661.1"/>
    <property type="molecule type" value="Genomic_DNA"/>
</dbReference>
<keyword evidence="2" id="KW-1185">Reference proteome</keyword>
<dbReference type="RefSeq" id="WP_131918807.1">
    <property type="nucleotide sequence ID" value="NZ_JAOQNU010000008.1"/>
</dbReference>
<evidence type="ECO:0000313" key="2">
    <source>
        <dbReference type="Proteomes" id="UP000294813"/>
    </source>
</evidence>
<gene>
    <name evidence="1" type="ORF">EDD73_10814</name>
</gene>
<protein>
    <submittedName>
        <fullName evidence="1">Putative membrane-anchored protein</fullName>
    </submittedName>
</protein>
<evidence type="ECO:0000313" key="1">
    <source>
        <dbReference type="EMBL" id="TCP64661.1"/>
    </source>
</evidence>
<name>A0A4R2RXE7_9FIRM</name>
<dbReference type="OrthoDB" id="4868247at2"/>
<dbReference type="AlphaFoldDB" id="A0A4R2RXE7"/>
<organism evidence="1 2">
    <name type="scientific">Heliophilum fasciatum</name>
    <dbReference type="NCBI Taxonomy" id="35700"/>
    <lineage>
        <taxon>Bacteria</taxon>
        <taxon>Bacillati</taxon>
        <taxon>Bacillota</taxon>
        <taxon>Clostridia</taxon>
        <taxon>Eubacteriales</taxon>
        <taxon>Heliobacteriaceae</taxon>
        <taxon>Heliophilum</taxon>
    </lineage>
</organism>
<accession>A0A4R2RXE7</accession>
<proteinExistence type="predicted"/>
<dbReference type="Proteomes" id="UP000294813">
    <property type="component" value="Unassembled WGS sequence"/>
</dbReference>
<reference evidence="1 2" key="1">
    <citation type="submission" date="2019-03" db="EMBL/GenBank/DDBJ databases">
        <title>Genomic Encyclopedia of Type Strains, Phase IV (KMG-IV): sequencing the most valuable type-strain genomes for metagenomic binning, comparative biology and taxonomic classification.</title>
        <authorList>
            <person name="Goeker M."/>
        </authorList>
    </citation>
    <scope>NUCLEOTIDE SEQUENCE [LARGE SCALE GENOMIC DNA]</scope>
    <source>
        <strain evidence="1 2">DSM 11170</strain>
    </source>
</reference>
<comment type="caution">
    <text evidence="1">The sequence shown here is derived from an EMBL/GenBank/DDBJ whole genome shotgun (WGS) entry which is preliminary data.</text>
</comment>
<dbReference type="Pfam" id="PF14345">
    <property type="entry name" value="GDYXXLXY"/>
    <property type="match status" value="1"/>
</dbReference>